<dbReference type="Proteomes" id="UP001152561">
    <property type="component" value="Unassembled WGS sequence"/>
</dbReference>
<dbReference type="AlphaFoldDB" id="A0A9Q1M2P8"/>
<reference evidence="2" key="1">
    <citation type="journal article" date="2023" name="Proc. Natl. Acad. Sci. U.S.A.">
        <title>Genomic and structural basis for evolution of tropane alkaloid biosynthesis.</title>
        <authorList>
            <person name="Wanga Y.-J."/>
            <person name="Taina T."/>
            <person name="Yua J.-Y."/>
            <person name="Lia J."/>
            <person name="Xua B."/>
            <person name="Chenc J."/>
            <person name="D'Auriad J.C."/>
            <person name="Huanga J.-P."/>
            <person name="Huanga S.-X."/>
        </authorList>
    </citation>
    <scope>NUCLEOTIDE SEQUENCE [LARGE SCALE GENOMIC DNA]</scope>
    <source>
        <strain evidence="2">cv. KIB-2019</strain>
    </source>
</reference>
<name>A0A9Q1M2P8_9SOLA</name>
<evidence type="ECO:0000313" key="1">
    <source>
        <dbReference type="EMBL" id="KAJ8550667.1"/>
    </source>
</evidence>
<evidence type="ECO:0000313" key="2">
    <source>
        <dbReference type="Proteomes" id="UP001152561"/>
    </source>
</evidence>
<proteinExistence type="predicted"/>
<dbReference type="PROSITE" id="PS51257">
    <property type="entry name" value="PROKAR_LIPOPROTEIN"/>
    <property type="match status" value="1"/>
</dbReference>
<gene>
    <name evidence="1" type="ORF">K7X08_000037</name>
</gene>
<accession>A0A9Q1M2P8</accession>
<dbReference type="EMBL" id="JAJAGQ010000010">
    <property type="protein sequence ID" value="KAJ8550667.1"/>
    <property type="molecule type" value="Genomic_DNA"/>
</dbReference>
<sequence>MIRPISQGQPPSSMSLTQSCQIQIHAREKHITTQATEICQTLHIEMLWALEEICRIAVNHSQGQLLTSRSLVKYLLNYIAQRDDVLERKLLRWIVFWIHHGPIGICICLNKMK</sequence>
<comment type="caution">
    <text evidence="1">The sequence shown here is derived from an EMBL/GenBank/DDBJ whole genome shotgun (WGS) entry which is preliminary data.</text>
</comment>
<protein>
    <submittedName>
        <fullName evidence="1">Uncharacterized protein</fullName>
    </submittedName>
</protein>
<organism evidence="1 2">
    <name type="scientific">Anisodus acutangulus</name>
    <dbReference type="NCBI Taxonomy" id="402998"/>
    <lineage>
        <taxon>Eukaryota</taxon>
        <taxon>Viridiplantae</taxon>
        <taxon>Streptophyta</taxon>
        <taxon>Embryophyta</taxon>
        <taxon>Tracheophyta</taxon>
        <taxon>Spermatophyta</taxon>
        <taxon>Magnoliopsida</taxon>
        <taxon>eudicotyledons</taxon>
        <taxon>Gunneridae</taxon>
        <taxon>Pentapetalae</taxon>
        <taxon>asterids</taxon>
        <taxon>lamiids</taxon>
        <taxon>Solanales</taxon>
        <taxon>Solanaceae</taxon>
        <taxon>Solanoideae</taxon>
        <taxon>Hyoscyameae</taxon>
        <taxon>Anisodus</taxon>
    </lineage>
</organism>
<keyword evidence="2" id="KW-1185">Reference proteome</keyword>